<dbReference type="RefSeq" id="WP_163231932.1">
    <property type="nucleotide sequence ID" value="NZ_WHZW01000017.1"/>
</dbReference>
<dbReference type="Gene3D" id="2.60.120.260">
    <property type="entry name" value="Galactose-binding domain-like"/>
    <property type="match status" value="1"/>
</dbReference>
<dbReference type="GO" id="GO:0004553">
    <property type="term" value="F:hydrolase activity, hydrolyzing O-glycosyl compounds"/>
    <property type="evidence" value="ECO:0007669"/>
    <property type="project" value="InterPro"/>
</dbReference>
<evidence type="ECO:0000256" key="1">
    <source>
        <dbReference type="ARBA" id="ARBA00007401"/>
    </source>
</evidence>
<evidence type="ECO:0000313" key="8">
    <source>
        <dbReference type="EMBL" id="NEG90057.1"/>
    </source>
</evidence>
<dbReference type="SUPFAM" id="SSF49303">
    <property type="entry name" value="beta-Galactosidase/glucuronidase domain"/>
    <property type="match status" value="1"/>
</dbReference>
<name>A0A6N9Z5R1_9BIFI</name>
<comment type="caution">
    <text evidence="8">The sequence shown here is derived from an EMBL/GenBank/DDBJ whole genome shotgun (WGS) entry which is preliminary data.</text>
</comment>
<dbReference type="InterPro" id="IPR051913">
    <property type="entry name" value="GH2_Domain-Containing"/>
</dbReference>
<dbReference type="Pfam" id="PF02836">
    <property type="entry name" value="Glyco_hydro_2_C"/>
    <property type="match status" value="1"/>
</dbReference>
<feature type="domain" description="Beta-mannosidase-like galactose-binding" evidence="7">
    <location>
        <begin position="43"/>
        <end position="124"/>
    </location>
</feature>
<dbReference type="InterPro" id="IPR008979">
    <property type="entry name" value="Galactose-bd-like_sf"/>
</dbReference>
<proteinExistence type="inferred from homology"/>
<evidence type="ECO:0000256" key="2">
    <source>
        <dbReference type="ARBA" id="ARBA00022801"/>
    </source>
</evidence>
<reference evidence="8 9" key="1">
    <citation type="submission" date="2019-10" db="EMBL/GenBank/DDBJ databases">
        <title>Bifidobacterium from non-human primates.</title>
        <authorList>
            <person name="Modesto M."/>
        </authorList>
    </citation>
    <scope>NUCLEOTIDE SEQUENCE [LARGE SCALE GENOMIC DNA]</scope>
    <source>
        <strain evidence="8 9">TRE17</strain>
    </source>
</reference>
<evidence type="ECO:0000259" key="7">
    <source>
        <dbReference type="Pfam" id="PF22666"/>
    </source>
</evidence>
<evidence type="ECO:0000259" key="6">
    <source>
        <dbReference type="Pfam" id="PF16355"/>
    </source>
</evidence>
<dbReference type="InterPro" id="IPR032311">
    <property type="entry name" value="DUF4982"/>
</dbReference>
<dbReference type="InterPro" id="IPR006103">
    <property type="entry name" value="Glyco_hydro_2_cat"/>
</dbReference>
<dbReference type="Pfam" id="PF00703">
    <property type="entry name" value="Glyco_hydro_2"/>
    <property type="match status" value="1"/>
</dbReference>
<evidence type="ECO:0000259" key="4">
    <source>
        <dbReference type="Pfam" id="PF00703"/>
    </source>
</evidence>
<keyword evidence="3" id="KW-0326">Glycosidase</keyword>
<dbReference type="Gene3D" id="3.20.20.80">
    <property type="entry name" value="Glycosidases"/>
    <property type="match status" value="1"/>
</dbReference>
<dbReference type="InterPro" id="IPR006102">
    <property type="entry name" value="Ig-like_GH2"/>
</dbReference>
<gene>
    <name evidence="8" type="ORF">GFD25_08690</name>
</gene>
<keyword evidence="9" id="KW-1185">Reference proteome</keyword>
<protein>
    <submittedName>
        <fullName evidence="8">DUF4982 domain-containing protein</fullName>
    </submittedName>
</protein>
<dbReference type="InterPro" id="IPR054593">
    <property type="entry name" value="Beta-mannosidase-like_N2"/>
</dbReference>
<dbReference type="Pfam" id="PF16355">
    <property type="entry name" value="DUF4982"/>
    <property type="match status" value="1"/>
</dbReference>
<dbReference type="Proteomes" id="UP000469194">
    <property type="component" value="Unassembled WGS sequence"/>
</dbReference>
<dbReference type="SUPFAM" id="SSF49785">
    <property type="entry name" value="Galactose-binding domain-like"/>
    <property type="match status" value="1"/>
</dbReference>
<dbReference type="Pfam" id="PF22666">
    <property type="entry name" value="Glyco_hydro_2_N2"/>
    <property type="match status" value="1"/>
</dbReference>
<dbReference type="InterPro" id="IPR006101">
    <property type="entry name" value="Glyco_hydro_2"/>
</dbReference>
<feature type="domain" description="DUF4982" evidence="6">
    <location>
        <begin position="665"/>
        <end position="722"/>
    </location>
</feature>
<dbReference type="SUPFAM" id="SSF51445">
    <property type="entry name" value="(Trans)glycosidases"/>
    <property type="match status" value="1"/>
</dbReference>
<organism evidence="8 9">
    <name type="scientific">Bifidobacterium aerophilum</name>
    <dbReference type="NCBI Taxonomy" id="1798155"/>
    <lineage>
        <taxon>Bacteria</taxon>
        <taxon>Bacillati</taxon>
        <taxon>Actinomycetota</taxon>
        <taxon>Actinomycetes</taxon>
        <taxon>Bifidobacteriales</taxon>
        <taxon>Bifidobacteriaceae</taxon>
        <taxon>Bifidobacterium</taxon>
    </lineage>
</organism>
<dbReference type="AlphaFoldDB" id="A0A6N9Z5R1"/>
<evidence type="ECO:0000259" key="5">
    <source>
        <dbReference type="Pfam" id="PF02836"/>
    </source>
</evidence>
<dbReference type="InterPro" id="IPR036156">
    <property type="entry name" value="Beta-gal/glucu_dom_sf"/>
</dbReference>
<dbReference type="InterPro" id="IPR017853">
    <property type="entry name" value="GH"/>
</dbReference>
<dbReference type="EMBL" id="WHZW01000017">
    <property type="protein sequence ID" value="NEG90057.1"/>
    <property type="molecule type" value="Genomic_DNA"/>
</dbReference>
<comment type="similarity">
    <text evidence="1">Belongs to the glycosyl hydrolase 2 family.</text>
</comment>
<sequence length="867" mass="94552">MKAIEFNHGWAYRHLDTDEAFVPVTVPHDAMLAEPRTPLAASGLNSGWFEGRDYEYVKRFTPDAALAGSSMILEFEGVYHDAEVWVNGERSAYRPYGYTNFTVDVTDRFVAGAENEVRVIARNADQPNSRWYSGAGIYRPVTLWVAPREHIALDGVTVQTLSIGTALDISGGVPEPARVRFTVETTAPGSVSVEVTAVDPSRSAIPGIDGSAVAVDGKAVIELDVPNPCLWSLDEPDLYSARIRYTAAGETADAAPAAVDETTVTFGIREIAWGSEGFKINGERVLIQGACIHHDNGVLGACAYADAEERKIALMKANGYNAIRSAHNPCSKALLDAADRLGVLVMDEYIDHWYIHKTQHDYVDHFDEWWRRDLTDMVVKDRNHPSVVLYSTGNEVGETAQPRGIALTREMTDFLHGLDPTRPVTCGINIFFNFLTTIGVGQYSDKKAAKEAEAAERRREAGDLDTLEDKHTAVGSEFFNNLAGLLGAGFMKTMATLPPCDWATRGAFANMDVAGYNYGIKRYAHDLRKYPKRLILGSETFCSDAYRFREFAKRNPRVIGDFVWAGMDYMGETGIGSWEYEDYAPLRIGYGWLTAGSGRLDLSGRPLGEAYYTRVALEAPDADGRPDRGPYLAVCPVNHTGDRHSPSAWKMSNAIDSWAWNGCEGRRANVEVYARAASVALLVNGREVARKALRGDCIVRFSCEWEPGEVTAVSYDESGREIGRRSLRSAGERTELRAAVEWPVAGDGALVIGIDESVADGGVRSGSVAVRPGHLAFVRVRYTDESGITKPLERGIVHATVDGGDLLGFGSAAPHNPGSFLDADSDTYYGETLAVIRVPETAVRGDTVTATFADDAGHQTTLAIAVA</sequence>
<dbReference type="PANTHER" id="PTHR42732:SF1">
    <property type="entry name" value="BETA-MANNOSIDASE"/>
    <property type="match status" value="1"/>
</dbReference>
<dbReference type="PANTHER" id="PTHR42732">
    <property type="entry name" value="BETA-GALACTOSIDASE"/>
    <property type="match status" value="1"/>
</dbReference>
<dbReference type="Gene3D" id="2.60.40.10">
    <property type="entry name" value="Immunoglobulins"/>
    <property type="match status" value="3"/>
</dbReference>
<feature type="domain" description="Glycoside hydrolase family 2 catalytic" evidence="5">
    <location>
        <begin position="276"/>
        <end position="444"/>
    </location>
</feature>
<evidence type="ECO:0000313" key="9">
    <source>
        <dbReference type="Proteomes" id="UP000469194"/>
    </source>
</evidence>
<keyword evidence="2" id="KW-0378">Hydrolase</keyword>
<dbReference type="PRINTS" id="PR00132">
    <property type="entry name" value="GLHYDRLASE2"/>
</dbReference>
<accession>A0A6N9Z5R1</accession>
<feature type="domain" description="Glycoside hydrolase family 2 immunoglobulin-like beta-sandwich" evidence="4">
    <location>
        <begin position="177"/>
        <end position="269"/>
    </location>
</feature>
<evidence type="ECO:0000256" key="3">
    <source>
        <dbReference type="ARBA" id="ARBA00023295"/>
    </source>
</evidence>
<dbReference type="InterPro" id="IPR013783">
    <property type="entry name" value="Ig-like_fold"/>
</dbReference>
<dbReference type="GO" id="GO:0005975">
    <property type="term" value="P:carbohydrate metabolic process"/>
    <property type="evidence" value="ECO:0007669"/>
    <property type="project" value="InterPro"/>
</dbReference>